<proteinExistence type="predicted"/>
<sequence>MRGLWTQASRPRLRSSHSLSSTESLSSTLVRKTTTRPPRRRPGFGDAFTVLLTPVLAAALFVDTSWKAKQRKDWDERLAAIDNEIDSLKERERQLRSSLQFRNTLSGISQQRRYYATAVQARVQDDEIPGEIEMPIWPADLGQEDGVLQDEKIPIRQVLSAREFSAEQLSNFQRYHRLNAITLALRMLLHLRVGPNHFYSIVPPDDLVDSAVPETSEDNGPLPDTNRLAEMLALTRKQMRSLGNLEDLFYVAPRIQAQAARGGLQQAIKELTAEFDAGRIPLTGLIDGYGKAVLHTDEVPSVSVYVMLIRSLSKVGSHSLAYHAVAALKRSTLPLSDPAIFYMLLQIGRACDSRSLNHMLHFIAKSDNPLNVIHKWEKTRVNGMDLPVPATLNPRLLMVLVYASLRCEQPTRAEAWLTLLREADYGSMWKDDLFRSFLAYYSQHGNWEEGKKWLQRSVNHALTIANQSIDRLARVIYRMLDLCVRCCKLAEYTTILDAAVDAGIAPPLVDKTQNDRRTFHPRTRSILLEWESLPLPDNVGECPAQEKARSFQLACRSLMEELSGKPQKVQSTQGNKDSELVLMAPTAQSPSLRYAVRRPMSGSPATGGGEYSSAELDKLQSRFTQQEAIISQLKTKLDLAELRQRSYQEEAAQRAQRWMKSTSALAQELRESKEGYERLQKLNELYEEERANMRAEMSALKAVAEQLMQQRQQPPKQNTSTATEQLSGEKNIESEPRKTGLVEEMSTMPDPKQPPTQLQNSPETRAPTKSVESSKARKYRPKIGPILTASGEVRIQTYSKAFDKDVRPRTFKRVEVKMQHATTSSSVP</sequence>
<evidence type="ECO:0000256" key="1">
    <source>
        <dbReference type="SAM" id="Coils"/>
    </source>
</evidence>
<feature type="compositionally biased region" description="Basic residues" evidence="2">
    <location>
        <begin position="33"/>
        <end position="42"/>
    </location>
</feature>
<keyword evidence="4" id="KW-1185">Reference proteome</keyword>
<feature type="compositionally biased region" description="Low complexity" evidence="2">
    <location>
        <begin position="707"/>
        <end position="717"/>
    </location>
</feature>
<keyword evidence="1" id="KW-0175">Coiled coil</keyword>
<reference evidence="3 4" key="1">
    <citation type="submission" date="2015-01" db="EMBL/GenBank/DDBJ databases">
        <title>The Genome Sequence of Fonsecaea multimorphosa CBS 102226.</title>
        <authorList>
            <consortium name="The Broad Institute Genomics Platform"/>
            <person name="Cuomo C."/>
            <person name="de Hoog S."/>
            <person name="Gorbushina A."/>
            <person name="Stielow B."/>
            <person name="Teixiera M."/>
            <person name="Abouelleil A."/>
            <person name="Chapman S.B."/>
            <person name="Priest M."/>
            <person name="Young S.K."/>
            <person name="Wortman J."/>
            <person name="Nusbaum C."/>
            <person name="Birren B."/>
        </authorList>
    </citation>
    <scope>NUCLEOTIDE SEQUENCE [LARGE SCALE GENOMIC DNA]</scope>
    <source>
        <strain evidence="3 4">CBS 102226</strain>
    </source>
</reference>
<feature type="region of interest" description="Disordered" evidence="2">
    <location>
        <begin position="1"/>
        <end position="43"/>
    </location>
</feature>
<dbReference type="EMBL" id="KN848062">
    <property type="protein sequence ID" value="KIY04174.1"/>
    <property type="molecule type" value="Genomic_DNA"/>
</dbReference>
<protein>
    <submittedName>
        <fullName evidence="3">Uncharacterized protein</fullName>
    </submittedName>
</protein>
<evidence type="ECO:0000256" key="2">
    <source>
        <dbReference type="SAM" id="MobiDB-lite"/>
    </source>
</evidence>
<name>A0A0D2L515_9EURO</name>
<feature type="region of interest" description="Disordered" evidence="2">
    <location>
        <begin position="707"/>
        <end position="783"/>
    </location>
</feature>
<organism evidence="3 4">
    <name type="scientific">Fonsecaea multimorphosa CBS 102226</name>
    <dbReference type="NCBI Taxonomy" id="1442371"/>
    <lineage>
        <taxon>Eukaryota</taxon>
        <taxon>Fungi</taxon>
        <taxon>Dikarya</taxon>
        <taxon>Ascomycota</taxon>
        <taxon>Pezizomycotina</taxon>
        <taxon>Eurotiomycetes</taxon>
        <taxon>Chaetothyriomycetidae</taxon>
        <taxon>Chaetothyriales</taxon>
        <taxon>Herpotrichiellaceae</taxon>
        <taxon>Fonsecaea</taxon>
    </lineage>
</organism>
<feature type="coiled-coil region" evidence="1">
    <location>
        <begin position="71"/>
        <end position="98"/>
    </location>
</feature>
<dbReference type="Proteomes" id="UP000053411">
    <property type="component" value="Unassembled WGS sequence"/>
</dbReference>
<dbReference type="AlphaFoldDB" id="A0A0D2L515"/>
<accession>A0A0D2L515</accession>
<feature type="compositionally biased region" description="Polar residues" evidence="2">
    <location>
        <begin position="718"/>
        <end position="728"/>
    </location>
</feature>
<evidence type="ECO:0000313" key="4">
    <source>
        <dbReference type="Proteomes" id="UP000053411"/>
    </source>
</evidence>
<dbReference type="GeneID" id="27706612"/>
<feature type="compositionally biased region" description="Low complexity" evidence="2">
    <location>
        <begin position="16"/>
        <end position="31"/>
    </location>
</feature>
<evidence type="ECO:0000313" key="3">
    <source>
        <dbReference type="EMBL" id="KIY04174.1"/>
    </source>
</evidence>
<feature type="compositionally biased region" description="Basic and acidic residues" evidence="2">
    <location>
        <begin position="730"/>
        <end position="741"/>
    </location>
</feature>
<dbReference type="OrthoDB" id="185373at2759"/>
<dbReference type="VEuPathDB" id="FungiDB:Z520_00866"/>
<dbReference type="RefSeq" id="XP_016638296.1">
    <property type="nucleotide sequence ID" value="XM_016771386.1"/>
</dbReference>
<gene>
    <name evidence="3" type="ORF">Z520_00866</name>
</gene>